<name>A0ACA9M3B2_9GLOM</name>
<sequence length="119" mass="13565">MLKKESEPQNIKRGEVYWVRLDPAEGAEIKKTRPVVVVSNNEQNAKSKVVIVAPISKKVSRIYPTFQVPIYLKGELRKVKCEQIRAVGKHRIIGKKIANLTDTEMEKVNQIIKEVLSLD</sequence>
<dbReference type="Proteomes" id="UP000789366">
    <property type="component" value="Unassembled WGS sequence"/>
</dbReference>
<comment type="caution">
    <text evidence="1">The sequence shown here is derived from an EMBL/GenBank/DDBJ whole genome shotgun (WGS) entry which is preliminary data.</text>
</comment>
<accession>A0ACA9M3B2</accession>
<proteinExistence type="predicted"/>
<evidence type="ECO:0000313" key="2">
    <source>
        <dbReference type="Proteomes" id="UP000789366"/>
    </source>
</evidence>
<evidence type="ECO:0000313" key="1">
    <source>
        <dbReference type="EMBL" id="CAG8563558.1"/>
    </source>
</evidence>
<keyword evidence="2" id="KW-1185">Reference proteome</keyword>
<gene>
    <name evidence="1" type="ORF">SPELUC_LOCUS5705</name>
</gene>
<protein>
    <submittedName>
        <fullName evidence="1">4788_t:CDS:1</fullName>
    </submittedName>
</protein>
<reference evidence="1" key="1">
    <citation type="submission" date="2021-06" db="EMBL/GenBank/DDBJ databases">
        <authorList>
            <person name="Kallberg Y."/>
            <person name="Tangrot J."/>
            <person name="Rosling A."/>
        </authorList>
    </citation>
    <scope>NUCLEOTIDE SEQUENCE</scope>
    <source>
        <strain evidence="1">28 12/20/2015</strain>
    </source>
</reference>
<organism evidence="1 2">
    <name type="scientific">Cetraspora pellucida</name>
    <dbReference type="NCBI Taxonomy" id="1433469"/>
    <lineage>
        <taxon>Eukaryota</taxon>
        <taxon>Fungi</taxon>
        <taxon>Fungi incertae sedis</taxon>
        <taxon>Mucoromycota</taxon>
        <taxon>Glomeromycotina</taxon>
        <taxon>Glomeromycetes</taxon>
        <taxon>Diversisporales</taxon>
        <taxon>Gigasporaceae</taxon>
        <taxon>Cetraspora</taxon>
    </lineage>
</organism>
<dbReference type="EMBL" id="CAJVPW010006016">
    <property type="protein sequence ID" value="CAG8563558.1"/>
    <property type="molecule type" value="Genomic_DNA"/>
</dbReference>